<dbReference type="OrthoDB" id="269822at2759"/>
<evidence type="ECO:0000259" key="10">
    <source>
        <dbReference type="PROSITE" id="PS50008"/>
    </source>
</evidence>
<dbReference type="Proteomes" id="UP000232323">
    <property type="component" value="Unassembled WGS sequence"/>
</dbReference>
<comment type="caution">
    <text evidence="11">The sequence shown here is derived from an EMBL/GenBank/DDBJ whole genome shotgun (WGS) entry which is preliminary data.</text>
</comment>
<protein>
    <recommendedName>
        <fullName evidence="2 7">Phosphoinositide phospholipase C</fullName>
        <ecNumber evidence="2 7">3.1.4.11</ecNumber>
    </recommendedName>
</protein>
<dbReference type="PRINTS" id="PR00390">
    <property type="entry name" value="PHPHLIPASEC"/>
</dbReference>
<dbReference type="InterPro" id="IPR000008">
    <property type="entry name" value="C2_dom"/>
</dbReference>
<dbReference type="Gene3D" id="2.60.40.150">
    <property type="entry name" value="C2 domain"/>
    <property type="match status" value="1"/>
</dbReference>
<dbReference type="SMART" id="SM00148">
    <property type="entry name" value="PLCXc"/>
    <property type="match status" value="1"/>
</dbReference>
<dbReference type="GO" id="GO:0016042">
    <property type="term" value="P:lipid catabolic process"/>
    <property type="evidence" value="ECO:0007669"/>
    <property type="project" value="UniProtKB-KW"/>
</dbReference>
<feature type="compositionally biased region" description="Basic and acidic residues" evidence="8">
    <location>
        <begin position="288"/>
        <end position="310"/>
    </location>
</feature>
<evidence type="ECO:0000256" key="4">
    <source>
        <dbReference type="ARBA" id="ARBA00022963"/>
    </source>
</evidence>
<dbReference type="GO" id="GO:0051209">
    <property type="term" value="P:release of sequestered calcium ion into cytosol"/>
    <property type="evidence" value="ECO:0007669"/>
    <property type="project" value="TreeGrafter"/>
</dbReference>
<keyword evidence="3 7" id="KW-0378">Hydrolase</keyword>
<dbReference type="SUPFAM" id="SSF51695">
    <property type="entry name" value="PLC-like phosphodiesterases"/>
    <property type="match status" value="1"/>
</dbReference>
<dbReference type="PANTHER" id="PTHR10336">
    <property type="entry name" value="PHOSPHOINOSITIDE-SPECIFIC PHOSPHOLIPASE C FAMILY PROTEIN"/>
    <property type="match status" value="1"/>
</dbReference>
<dbReference type="PROSITE" id="PS50004">
    <property type="entry name" value="C2"/>
    <property type="match status" value="1"/>
</dbReference>
<feature type="domain" description="C2" evidence="9">
    <location>
        <begin position="393"/>
        <end position="514"/>
    </location>
</feature>
<dbReference type="InterPro" id="IPR017946">
    <property type="entry name" value="PLC-like_Pdiesterase_TIM-brl"/>
</dbReference>
<dbReference type="Pfam" id="PF00388">
    <property type="entry name" value="PI-PLC-X"/>
    <property type="match status" value="1"/>
</dbReference>
<dbReference type="PROSITE" id="PS50007">
    <property type="entry name" value="PIPLC_X_DOMAIN"/>
    <property type="match status" value="1"/>
</dbReference>
<name>A0A250XP22_9CHLO</name>
<dbReference type="Pfam" id="PF00387">
    <property type="entry name" value="PI-PLC-Y"/>
    <property type="match status" value="1"/>
</dbReference>
<dbReference type="InterPro" id="IPR001192">
    <property type="entry name" value="PI-PLC_fam"/>
</dbReference>
<dbReference type="CDD" id="cd08558">
    <property type="entry name" value="PI-PLCc_eukaryota"/>
    <property type="match status" value="1"/>
</dbReference>
<proteinExistence type="predicted"/>
<evidence type="ECO:0000256" key="7">
    <source>
        <dbReference type="RuleBase" id="RU361133"/>
    </source>
</evidence>
<keyword evidence="5 7" id="KW-0443">Lipid metabolism</keyword>
<organism evidence="11 12">
    <name type="scientific">Chlamydomonas eustigma</name>
    <dbReference type="NCBI Taxonomy" id="1157962"/>
    <lineage>
        <taxon>Eukaryota</taxon>
        <taxon>Viridiplantae</taxon>
        <taxon>Chlorophyta</taxon>
        <taxon>core chlorophytes</taxon>
        <taxon>Chlorophyceae</taxon>
        <taxon>CS clade</taxon>
        <taxon>Chlamydomonadales</taxon>
        <taxon>Chlamydomonadaceae</taxon>
        <taxon>Chlamydomonas</taxon>
    </lineage>
</organism>
<dbReference type="EMBL" id="BEGY01000137">
    <property type="protein sequence ID" value="GAX84834.1"/>
    <property type="molecule type" value="Genomic_DNA"/>
</dbReference>
<dbReference type="SUPFAM" id="SSF49562">
    <property type="entry name" value="C2 domain (Calcium/lipid-binding domain, CaLB)"/>
    <property type="match status" value="1"/>
</dbReference>
<sequence length="551" mass="60729">MVTLMIFECRTIRNTNLGSCNIQQIHPRLCAAMGAAWFCPESGDWDAHTDINDSYVCSPDVDHDMSHPLSHYFISSGHNSYLTSDQLLGASGTSTIIMCLERGCRVIELDCYDGDTSDGPICKHGGTATKPVLFKTCIQAIRDHGFKASPYPVIITLENHTDVKNQVDLVNILRKELGSSLFVPPVPSSGKWLSPSELKGMFLIRTNLKKATEELRSVVYISNSSFKGFKAMSELPHVCSSSVDESKINKISGGLSRMATMMAAMGGRNSMDRNAGNVGNRSSMGRKSKSDRGDRDSGGARDSDTGEKRSASGHHIYHADSLQEVYMYTQKHLMRVYPAGWRMESGNYDPMRAWRLGASIVALNWQGSDKGIWTNEGMFRQNGGCGYIRKPQWMLEGAAENEDLPSPPARHLAVHVYSACYPQGRSCMCAKDDLLVQVEVKGMPMDNNKFKTQYIQDSGRLVVDKTFMFPTLFPELAVLIFVVKDHDVDKDDALGYFSLPLATLSPGKYKLPILNHDGKPAPNAWLKVGLEWQKGPAGEVEGCVPNPVAAP</sequence>
<evidence type="ECO:0000256" key="5">
    <source>
        <dbReference type="ARBA" id="ARBA00023098"/>
    </source>
</evidence>
<evidence type="ECO:0000256" key="2">
    <source>
        <dbReference type="ARBA" id="ARBA00012368"/>
    </source>
</evidence>
<dbReference type="AlphaFoldDB" id="A0A250XP22"/>
<evidence type="ECO:0000256" key="8">
    <source>
        <dbReference type="SAM" id="MobiDB-lite"/>
    </source>
</evidence>
<dbReference type="STRING" id="1157962.A0A250XP22"/>
<dbReference type="Gene3D" id="3.20.20.190">
    <property type="entry name" value="Phosphatidylinositol (PI) phosphodiesterase"/>
    <property type="match status" value="1"/>
</dbReference>
<dbReference type="Pfam" id="PF00168">
    <property type="entry name" value="C2"/>
    <property type="match status" value="1"/>
</dbReference>
<evidence type="ECO:0000256" key="1">
    <source>
        <dbReference type="ARBA" id="ARBA00001195"/>
    </source>
</evidence>
<feature type="region of interest" description="Disordered" evidence="8">
    <location>
        <begin position="267"/>
        <end position="314"/>
    </location>
</feature>
<keyword evidence="12" id="KW-1185">Reference proteome</keyword>
<dbReference type="InterPro" id="IPR035892">
    <property type="entry name" value="C2_domain_sf"/>
</dbReference>
<dbReference type="InterPro" id="IPR001711">
    <property type="entry name" value="PLipase_C_Pinositol-sp_Y"/>
</dbReference>
<evidence type="ECO:0000259" key="9">
    <source>
        <dbReference type="PROSITE" id="PS50004"/>
    </source>
</evidence>
<dbReference type="GO" id="GO:0048015">
    <property type="term" value="P:phosphatidylinositol-mediated signaling"/>
    <property type="evidence" value="ECO:0007669"/>
    <property type="project" value="TreeGrafter"/>
</dbReference>
<comment type="catalytic activity">
    <reaction evidence="1 7">
        <text>a 1,2-diacyl-sn-glycero-3-phospho-(1D-myo-inositol-4,5-bisphosphate) + H2O = 1D-myo-inositol 1,4,5-trisphosphate + a 1,2-diacyl-sn-glycerol + H(+)</text>
        <dbReference type="Rhea" id="RHEA:33179"/>
        <dbReference type="ChEBI" id="CHEBI:15377"/>
        <dbReference type="ChEBI" id="CHEBI:15378"/>
        <dbReference type="ChEBI" id="CHEBI:17815"/>
        <dbReference type="ChEBI" id="CHEBI:58456"/>
        <dbReference type="ChEBI" id="CHEBI:203600"/>
        <dbReference type="EC" id="3.1.4.11"/>
    </reaction>
</comment>
<dbReference type="EC" id="3.1.4.11" evidence="2 7"/>
<evidence type="ECO:0000313" key="12">
    <source>
        <dbReference type="Proteomes" id="UP000232323"/>
    </source>
</evidence>
<evidence type="ECO:0000256" key="3">
    <source>
        <dbReference type="ARBA" id="ARBA00022801"/>
    </source>
</evidence>
<evidence type="ECO:0000313" key="11">
    <source>
        <dbReference type="EMBL" id="GAX84834.1"/>
    </source>
</evidence>
<dbReference type="PANTHER" id="PTHR10336:SF36">
    <property type="entry name" value="1-PHOSPHATIDYLINOSITOL 4,5-BISPHOSPHATE PHOSPHODIESTERASE BETA-4"/>
    <property type="match status" value="1"/>
</dbReference>
<evidence type="ECO:0000256" key="6">
    <source>
        <dbReference type="ARBA" id="ARBA00023224"/>
    </source>
</evidence>
<reference evidence="11 12" key="1">
    <citation type="submission" date="2017-08" db="EMBL/GenBank/DDBJ databases">
        <title>Acidophilic green algal genome provides insights into adaptation to an acidic environment.</title>
        <authorList>
            <person name="Hirooka S."/>
            <person name="Hirose Y."/>
            <person name="Kanesaki Y."/>
            <person name="Higuchi S."/>
            <person name="Fujiwara T."/>
            <person name="Onuma R."/>
            <person name="Era A."/>
            <person name="Ohbayashi R."/>
            <person name="Uzuka A."/>
            <person name="Nozaki H."/>
            <person name="Yoshikawa H."/>
            <person name="Miyagishima S.Y."/>
        </authorList>
    </citation>
    <scope>NUCLEOTIDE SEQUENCE [LARGE SCALE GENOMIC DNA]</scope>
    <source>
        <strain evidence="11 12">NIES-2499</strain>
    </source>
</reference>
<keyword evidence="4 7" id="KW-0442">Lipid degradation</keyword>
<gene>
    <name evidence="11" type="ORF">CEUSTIGMA_g12255.t1</name>
</gene>
<keyword evidence="6" id="KW-0807">Transducer</keyword>
<dbReference type="PROSITE" id="PS50008">
    <property type="entry name" value="PIPLC_Y_DOMAIN"/>
    <property type="match status" value="1"/>
</dbReference>
<feature type="domain" description="PI-PLC Y-box" evidence="10">
    <location>
        <begin position="307"/>
        <end position="394"/>
    </location>
</feature>
<accession>A0A250XP22</accession>
<dbReference type="GO" id="GO:0004435">
    <property type="term" value="F:phosphatidylinositol-4,5-bisphosphate phospholipase C activity"/>
    <property type="evidence" value="ECO:0007669"/>
    <property type="project" value="UniProtKB-EC"/>
</dbReference>
<dbReference type="InterPro" id="IPR000909">
    <property type="entry name" value="PLipase_C_PInositol-sp_X_dom"/>
</dbReference>
<dbReference type="SMART" id="SM00149">
    <property type="entry name" value="PLCYc"/>
    <property type="match status" value="1"/>
</dbReference>